<dbReference type="InterPro" id="IPR036869">
    <property type="entry name" value="J_dom_sf"/>
</dbReference>
<comment type="similarity">
    <text evidence="1">Belongs to the DPH4 family.</text>
</comment>
<comment type="caution">
    <text evidence="6">The sequence shown here is derived from an EMBL/GenBank/DDBJ whole genome shotgun (WGS) entry which is preliminary data.</text>
</comment>
<keyword evidence="7" id="KW-1185">Reference proteome</keyword>
<dbReference type="Proteomes" id="UP001141552">
    <property type="component" value="Unassembled WGS sequence"/>
</dbReference>
<dbReference type="PANTHER" id="PTHR36324">
    <property type="entry name" value="OS09G0460100 PROTEIN"/>
    <property type="match status" value="1"/>
</dbReference>
<proteinExistence type="inferred from homology"/>
<dbReference type="PANTHER" id="PTHR36324:SF1">
    <property type="entry name" value="OS09G0460100 PROTEIN"/>
    <property type="match status" value="1"/>
</dbReference>
<dbReference type="GO" id="GO:0046872">
    <property type="term" value="F:metal ion binding"/>
    <property type="evidence" value="ECO:0007669"/>
    <property type="project" value="UniProtKB-KW"/>
</dbReference>
<evidence type="ECO:0000259" key="4">
    <source>
        <dbReference type="PROSITE" id="PS50076"/>
    </source>
</evidence>
<keyword evidence="2" id="KW-0479">Metal-binding</keyword>
<reference evidence="6" key="2">
    <citation type="journal article" date="2023" name="Plants (Basel)">
        <title>Annotation of the Turnera subulata (Passifloraceae) Draft Genome Reveals the S-Locus Evolved after the Divergence of Turneroideae from Passifloroideae in a Stepwise Manner.</title>
        <authorList>
            <person name="Henning P.M."/>
            <person name="Roalson E.H."/>
            <person name="Mir W."/>
            <person name="McCubbin A.G."/>
            <person name="Shore J.S."/>
        </authorList>
    </citation>
    <scope>NUCLEOTIDE SEQUENCE</scope>
    <source>
        <strain evidence="6">F60SS</strain>
    </source>
</reference>
<dbReference type="Gene3D" id="3.10.660.10">
    <property type="entry name" value="DPH Zinc finger"/>
    <property type="match status" value="1"/>
</dbReference>
<dbReference type="Pfam" id="PF05207">
    <property type="entry name" value="Zn_ribbon_CSL"/>
    <property type="match status" value="1"/>
</dbReference>
<dbReference type="InterPro" id="IPR036671">
    <property type="entry name" value="DPH_MB_sf"/>
</dbReference>
<dbReference type="InterPro" id="IPR007872">
    <property type="entry name" value="DPH_MB_dom"/>
</dbReference>
<organism evidence="6 7">
    <name type="scientific">Turnera subulata</name>
    <dbReference type="NCBI Taxonomy" id="218843"/>
    <lineage>
        <taxon>Eukaryota</taxon>
        <taxon>Viridiplantae</taxon>
        <taxon>Streptophyta</taxon>
        <taxon>Embryophyta</taxon>
        <taxon>Tracheophyta</taxon>
        <taxon>Spermatophyta</taxon>
        <taxon>Magnoliopsida</taxon>
        <taxon>eudicotyledons</taxon>
        <taxon>Gunneridae</taxon>
        <taxon>Pentapetalae</taxon>
        <taxon>rosids</taxon>
        <taxon>fabids</taxon>
        <taxon>Malpighiales</taxon>
        <taxon>Passifloraceae</taxon>
        <taxon>Turnera</taxon>
    </lineage>
</organism>
<dbReference type="PRINTS" id="PR00625">
    <property type="entry name" value="JDOMAIN"/>
</dbReference>
<dbReference type="AlphaFoldDB" id="A0A9Q0FUK6"/>
<feature type="domain" description="DPH-type MB" evidence="5">
    <location>
        <begin position="99"/>
        <end position="178"/>
    </location>
</feature>
<evidence type="ECO:0000256" key="2">
    <source>
        <dbReference type="ARBA" id="ARBA00022723"/>
    </source>
</evidence>
<dbReference type="Gene3D" id="1.10.287.110">
    <property type="entry name" value="DnaJ domain"/>
    <property type="match status" value="1"/>
</dbReference>
<evidence type="ECO:0000256" key="1">
    <source>
        <dbReference type="ARBA" id="ARBA00006169"/>
    </source>
</evidence>
<feature type="domain" description="J" evidence="4">
    <location>
        <begin position="18"/>
        <end position="90"/>
    </location>
</feature>
<keyword evidence="3" id="KW-0408">Iron</keyword>
<accession>A0A9Q0FUK6</accession>
<name>A0A9Q0FUK6_9ROSI</name>
<dbReference type="OrthoDB" id="66964at2759"/>
<dbReference type="SMART" id="SM00271">
    <property type="entry name" value="DnaJ"/>
    <property type="match status" value="1"/>
</dbReference>
<dbReference type="FunFam" id="3.10.660.10:FF:000003">
    <property type="entry name" value="DNAJ heat shock N-terminal domain-containing protein-like"/>
    <property type="match status" value="1"/>
</dbReference>
<evidence type="ECO:0000313" key="7">
    <source>
        <dbReference type="Proteomes" id="UP001141552"/>
    </source>
</evidence>
<sequence length="542" mass="60370">MGLLSPPMLHLKNSIRETYYDVLAVKEGASHEEIRASYRSAILNHHPDKQQSTDQALAPQNELGDRFLKIQKAWEVLGNSRSRAIYDSELRGVRQDADVAEDISLVDMTIEDSGDVLELFYQCRCGDYFSVDSLELRKMGYLLLRDESKIGFETPDALPASVVLPCGSCSLRVRLLINTDTKPGSINFGTNSSTPMVGSDPKTSHWSVFDGVRSFPSTPEALMAEIDSAISKLEYARASTLLGSRSQSPSHLKIRSSGSAVPATQYDARMADEAYRAGCASLAAGKLDEALHSLNVSLAKCPPDKTSAVAKLQSLISLTSKQLQKLPRKAATCKESTNPARRCKFLTATLKDVFSNCHTCSRLSTSSPKEEHDDVDDEQEVVVSEIRSRAMEKLKQKSFVLTDSFTWVYSPKTGELFLAPKSFSPKLYDNNNEDDDDDDSKKGNEDEERDEFFSVRSCFSCCSSVLSKEAFLTVKSNFSRCSSFKGFEFQDFPRNSILQQFCHCEGWPFGLCRKAVLLPPLPKSPSDSWLWRKGTRTIKMTY</sequence>
<reference evidence="6" key="1">
    <citation type="submission" date="2022-02" db="EMBL/GenBank/DDBJ databases">
        <authorList>
            <person name="Henning P.M."/>
            <person name="McCubbin A.G."/>
            <person name="Shore J.S."/>
        </authorList>
    </citation>
    <scope>NUCLEOTIDE SEQUENCE</scope>
    <source>
        <strain evidence="6">F60SS</strain>
        <tissue evidence="6">Leaves</tissue>
    </source>
</reference>
<dbReference type="EMBL" id="JAKUCV010003710">
    <property type="protein sequence ID" value="KAJ4837896.1"/>
    <property type="molecule type" value="Genomic_DNA"/>
</dbReference>
<gene>
    <name evidence="6" type="ORF">Tsubulata_006553</name>
</gene>
<dbReference type="PROSITE" id="PS51074">
    <property type="entry name" value="DPH_MB"/>
    <property type="match status" value="1"/>
</dbReference>
<evidence type="ECO:0000256" key="3">
    <source>
        <dbReference type="ARBA" id="ARBA00023004"/>
    </source>
</evidence>
<evidence type="ECO:0000313" key="6">
    <source>
        <dbReference type="EMBL" id="KAJ4837896.1"/>
    </source>
</evidence>
<dbReference type="InterPro" id="IPR001623">
    <property type="entry name" value="DnaJ_domain"/>
</dbReference>
<evidence type="ECO:0008006" key="8">
    <source>
        <dbReference type="Google" id="ProtNLM"/>
    </source>
</evidence>
<protein>
    <recommendedName>
        <fullName evidence="8">J domain-containing protein</fullName>
    </recommendedName>
</protein>
<dbReference type="CDD" id="cd06257">
    <property type="entry name" value="DnaJ"/>
    <property type="match status" value="1"/>
</dbReference>
<dbReference type="SUPFAM" id="SSF46565">
    <property type="entry name" value="Chaperone J-domain"/>
    <property type="match status" value="1"/>
</dbReference>
<dbReference type="Pfam" id="PF00226">
    <property type="entry name" value="DnaJ"/>
    <property type="match status" value="1"/>
</dbReference>
<evidence type="ECO:0000259" key="5">
    <source>
        <dbReference type="PROSITE" id="PS51074"/>
    </source>
</evidence>
<dbReference type="SUPFAM" id="SSF144217">
    <property type="entry name" value="CSL zinc finger"/>
    <property type="match status" value="1"/>
</dbReference>
<dbReference type="PROSITE" id="PS50076">
    <property type="entry name" value="DNAJ_2"/>
    <property type="match status" value="1"/>
</dbReference>